<name>A0A382UYV6_9ZZZZ</name>
<evidence type="ECO:0000259" key="1">
    <source>
        <dbReference type="Pfam" id="PF16403"/>
    </source>
</evidence>
<evidence type="ECO:0000313" key="2">
    <source>
        <dbReference type="EMBL" id="SVD39380.1"/>
    </source>
</evidence>
<sequence length="242" mass="25983">AGETNISQNVEISGDVVNLSTIGTYVISYNCQDNVSGNQAITKHRTVIIQADYSDEDNDGYDDVCYEAGYIAGHSDGVVFGMESVDITMDNQIVCEDCYADGEASVDTNSDGLVDEFPVITVLDGDVQIHTQTDDDEYTDAGAICQDAQDGFLSHAVEVSGQVVNLRIIGTYTIYYNCADSDGNQAITESRTVIVQADYSDENEDGFDDISYDAGAESGDLNLDGIGNVQDVVLLINNILSN</sequence>
<organism evidence="2">
    <name type="scientific">marine metagenome</name>
    <dbReference type="NCBI Taxonomy" id="408172"/>
    <lineage>
        <taxon>unclassified sequences</taxon>
        <taxon>metagenomes</taxon>
        <taxon>ecological metagenomes</taxon>
    </lineage>
</organism>
<feature type="domain" description="Pesticidal crystal protein Cry22Aa Ig-like" evidence="1">
    <location>
        <begin position="125"/>
        <end position="195"/>
    </location>
</feature>
<accession>A0A382UYV6</accession>
<proteinExistence type="predicted"/>
<dbReference type="Pfam" id="PF16403">
    <property type="entry name" value="Bact_surface_Ig-like"/>
    <property type="match status" value="1"/>
</dbReference>
<dbReference type="InterPro" id="IPR032179">
    <property type="entry name" value="Cry22Aa_Ig-like"/>
</dbReference>
<reference evidence="2" key="1">
    <citation type="submission" date="2018-05" db="EMBL/GenBank/DDBJ databases">
        <authorList>
            <person name="Lanie J.A."/>
            <person name="Ng W.-L."/>
            <person name="Kazmierczak K.M."/>
            <person name="Andrzejewski T.M."/>
            <person name="Davidsen T.M."/>
            <person name="Wayne K.J."/>
            <person name="Tettelin H."/>
            <person name="Glass J.I."/>
            <person name="Rusch D."/>
            <person name="Podicherti R."/>
            <person name="Tsui H.-C.T."/>
            <person name="Winkler M.E."/>
        </authorList>
    </citation>
    <scope>NUCLEOTIDE SEQUENCE</scope>
</reference>
<dbReference type="AlphaFoldDB" id="A0A382UYV6"/>
<dbReference type="InterPro" id="IPR013783">
    <property type="entry name" value="Ig-like_fold"/>
</dbReference>
<protein>
    <recommendedName>
        <fullName evidence="1">Pesticidal crystal protein Cry22Aa Ig-like domain-containing protein</fullName>
    </recommendedName>
</protein>
<dbReference type="EMBL" id="UINC01147830">
    <property type="protein sequence ID" value="SVD39380.1"/>
    <property type="molecule type" value="Genomic_DNA"/>
</dbReference>
<gene>
    <name evidence="2" type="ORF">METZ01_LOCUS392234</name>
</gene>
<dbReference type="Gene3D" id="2.60.40.10">
    <property type="entry name" value="Immunoglobulins"/>
    <property type="match status" value="2"/>
</dbReference>
<feature type="non-terminal residue" evidence="2">
    <location>
        <position position="1"/>
    </location>
</feature>